<dbReference type="CDD" id="cd00038">
    <property type="entry name" value="CAP_ED"/>
    <property type="match status" value="1"/>
</dbReference>
<organism evidence="2 4">
    <name type="scientific">Pseudoalteromonas rubra</name>
    <dbReference type="NCBI Taxonomy" id="43658"/>
    <lineage>
        <taxon>Bacteria</taxon>
        <taxon>Pseudomonadati</taxon>
        <taxon>Pseudomonadota</taxon>
        <taxon>Gammaproteobacteria</taxon>
        <taxon>Alteromonadales</taxon>
        <taxon>Pseudoalteromonadaceae</taxon>
        <taxon>Pseudoalteromonas</taxon>
    </lineage>
</organism>
<accession>A0A0F4QN23</accession>
<evidence type="ECO:0000259" key="1">
    <source>
        <dbReference type="PROSITE" id="PS50042"/>
    </source>
</evidence>
<dbReference type="RefSeq" id="WP_046005050.1">
    <property type="nucleotide sequence ID" value="NZ_JXYA01000022.1"/>
</dbReference>
<dbReference type="Proteomes" id="UP000033452">
    <property type="component" value="Unassembled WGS sequence"/>
</dbReference>
<dbReference type="OrthoDB" id="6309079at2"/>
<evidence type="ECO:0000313" key="3">
    <source>
        <dbReference type="EMBL" id="RZM83681.1"/>
    </source>
</evidence>
<protein>
    <submittedName>
        <fullName evidence="2">Crp/Fnr family transcriptional regulator</fullName>
    </submittedName>
    <submittedName>
        <fullName evidence="3">Cyclic nucleotide-binding domain-containing protein</fullName>
    </submittedName>
</protein>
<dbReference type="PATRIC" id="fig|43658.5.peg.2354"/>
<reference evidence="3 5" key="2">
    <citation type="submission" date="2018-01" db="EMBL/GenBank/DDBJ databases">
        <title>Co-occurrence of chitin degradation, pigmentation and bioactivity in marine Pseudoalteromonas.</title>
        <authorList>
            <person name="Paulsen S."/>
            <person name="Gram L."/>
            <person name="Machado H."/>
        </authorList>
    </citation>
    <scope>NUCLEOTIDE SEQUENCE [LARGE SCALE GENOMIC DNA]</scope>
    <source>
        <strain evidence="3 5">S1946</strain>
    </source>
</reference>
<dbReference type="InterPro" id="IPR018490">
    <property type="entry name" value="cNMP-bd_dom_sf"/>
</dbReference>
<evidence type="ECO:0000313" key="4">
    <source>
        <dbReference type="Proteomes" id="UP000033452"/>
    </source>
</evidence>
<dbReference type="AlphaFoldDB" id="A0A0F4QN23"/>
<dbReference type="PROSITE" id="PS50042">
    <property type="entry name" value="CNMP_BINDING_3"/>
    <property type="match status" value="1"/>
</dbReference>
<proteinExistence type="predicted"/>
<comment type="caution">
    <text evidence="2">The sequence shown here is derived from an EMBL/GenBank/DDBJ whole genome shotgun (WGS) entry which is preliminary data.</text>
</comment>
<dbReference type="Gene3D" id="2.60.120.10">
    <property type="entry name" value="Jelly Rolls"/>
    <property type="match status" value="1"/>
</dbReference>
<dbReference type="Proteomes" id="UP000292345">
    <property type="component" value="Unassembled WGS sequence"/>
</dbReference>
<sequence length="218" mass="24689">MFQYHFSTTLVEQLLSFAGNSFQHTKKEVLIHQDEPLTKLILVRSGTVSFSYDVGNGRRLLLGQLDCNNTLIGEIEALNNQPCIYTVTCLNDVQYNLIELKHWRQLLLAQPELSLYTAQTIAAKFTENQKINLDKLLLPLSYNIAKDCLLRAENNHPALLRAYSTVSAEAERFATTERAYRRVVSELVEKGLIVRTSDGLKPVDMAKLQAFIDAFAQI</sequence>
<dbReference type="EMBL" id="JXYA01000022">
    <property type="protein sequence ID" value="KJZ09046.1"/>
    <property type="molecule type" value="Genomic_DNA"/>
</dbReference>
<gene>
    <name evidence="3" type="ORF">C3B51_05985</name>
    <name evidence="2" type="ORF">TW77_11130</name>
</gene>
<evidence type="ECO:0000313" key="5">
    <source>
        <dbReference type="Proteomes" id="UP000292345"/>
    </source>
</evidence>
<dbReference type="InterPro" id="IPR014710">
    <property type="entry name" value="RmlC-like_jellyroll"/>
</dbReference>
<reference evidence="2 4" key="1">
    <citation type="journal article" date="2015" name="BMC Genomics">
        <title>Genome mining reveals unlocked bioactive potential of marine Gram-negative bacteria.</title>
        <authorList>
            <person name="Machado H."/>
            <person name="Sonnenschein E.C."/>
            <person name="Melchiorsen J."/>
            <person name="Gram L."/>
        </authorList>
    </citation>
    <scope>NUCLEOTIDE SEQUENCE [LARGE SCALE GENOMIC DNA]</scope>
    <source>
        <strain evidence="2 4">S2471</strain>
    </source>
</reference>
<keyword evidence="4" id="KW-1185">Reference proteome</keyword>
<dbReference type="Pfam" id="PF00027">
    <property type="entry name" value="cNMP_binding"/>
    <property type="match status" value="1"/>
</dbReference>
<dbReference type="EMBL" id="PPUZ01000016">
    <property type="protein sequence ID" value="RZM83681.1"/>
    <property type="molecule type" value="Genomic_DNA"/>
</dbReference>
<feature type="domain" description="Cyclic nucleotide-binding" evidence="1">
    <location>
        <begin position="1"/>
        <end position="107"/>
    </location>
</feature>
<dbReference type="InterPro" id="IPR000595">
    <property type="entry name" value="cNMP-bd_dom"/>
</dbReference>
<evidence type="ECO:0000313" key="2">
    <source>
        <dbReference type="EMBL" id="KJZ09046.1"/>
    </source>
</evidence>
<dbReference type="SUPFAM" id="SSF51206">
    <property type="entry name" value="cAMP-binding domain-like"/>
    <property type="match status" value="1"/>
</dbReference>
<name>A0A0F4QN23_9GAMM</name>